<evidence type="ECO:0000256" key="3">
    <source>
        <dbReference type="ARBA" id="ARBA00022676"/>
    </source>
</evidence>
<dbReference type="GO" id="GO:0005886">
    <property type="term" value="C:plasma membrane"/>
    <property type="evidence" value="ECO:0007669"/>
    <property type="project" value="UniProtKB-SubCell"/>
</dbReference>
<evidence type="ECO:0000256" key="7">
    <source>
        <dbReference type="ARBA" id="ARBA00023136"/>
    </source>
</evidence>
<dbReference type="AlphaFoldDB" id="A0A6B1IHX0"/>
<keyword evidence="5 8" id="KW-0812">Transmembrane</keyword>
<evidence type="ECO:0000313" key="11">
    <source>
        <dbReference type="Proteomes" id="UP000452321"/>
    </source>
</evidence>
<dbReference type="Proteomes" id="UP000452321">
    <property type="component" value="Unassembled WGS sequence"/>
</dbReference>
<proteinExistence type="predicted"/>
<dbReference type="PANTHER" id="PTHR33908">
    <property type="entry name" value="MANNOSYLTRANSFERASE YKCB-RELATED"/>
    <property type="match status" value="1"/>
</dbReference>
<evidence type="ECO:0000313" key="10">
    <source>
        <dbReference type="EMBL" id="MYL66708.1"/>
    </source>
</evidence>
<name>A0A6B1IHX0_9EURY</name>
<dbReference type="InterPro" id="IPR038731">
    <property type="entry name" value="RgtA/B/C-like"/>
</dbReference>
<dbReference type="InterPro" id="IPR050297">
    <property type="entry name" value="LipidA_mod_glycosyltrf_83"/>
</dbReference>
<feature type="transmembrane region" description="Helical" evidence="8">
    <location>
        <begin position="300"/>
        <end position="321"/>
    </location>
</feature>
<feature type="transmembrane region" description="Helical" evidence="8">
    <location>
        <begin position="12"/>
        <end position="29"/>
    </location>
</feature>
<keyword evidence="3" id="KW-0328">Glycosyltransferase</keyword>
<dbReference type="GO" id="GO:0008610">
    <property type="term" value="P:lipid biosynthetic process"/>
    <property type="evidence" value="ECO:0007669"/>
    <property type="project" value="UniProtKB-ARBA"/>
</dbReference>
<dbReference type="PANTHER" id="PTHR33908:SF11">
    <property type="entry name" value="MEMBRANE PROTEIN"/>
    <property type="match status" value="1"/>
</dbReference>
<keyword evidence="7 8" id="KW-0472">Membrane</keyword>
<sequence>MSINNHTHTETFIIGLLTASTAILQIIAVEGRSIWVDENYSLLFASRPMPELISLVMDYDVHPPTYYIFLRLWTQLFGHSELSLRSLSILFGTLTIPVFYLLAREFFARRGAFLSTGLVALSPYLIEMAGMIRMYSLLVLVTIASYYTFIRLLDTWSRQWQLLYFLSSMVLVYTHIMGLTVIAAQTVQAFARLWRTQSAEEARTLFTTDLGLGVVFLPWVFVVLNQASKLAEKPQRPLPGVTDFFGLQLTLTGGYPAFGVFGILSAVGIGGWIMRRYCGENFSNVSGNLMRDLSTNEGTISMAVVWFSVPIVLQFGFAYIIPRTFDYRHMIMSIVPLFLLVTFGAITLSDDDLLPVRTDAVFVVLVCLLVGVSVLGISAGYASDPHPDWEEGVTYVDNRAPSGAAVAFDSSLIQSQFTYYSDRGTEFELYGYPESSPLIRGQKSWPGIGSVDAESDEVWFLASHASNEREFMSTMNDTHALAEKRNFDGLIVYRFVEENTSQPAVFR</sequence>
<evidence type="ECO:0000256" key="6">
    <source>
        <dbReference type="ARBA" id="ARBA00022989"/>
    </source>
</evidence>
<keyword evidence="4 10" id="KW-0808">Transferase</keyword>
<feature type="transmembrane region" description="Helical" evidence="8">
    <location>
        <begin position="245"/>
        <end position="274"/>
    </location>
</feature>
<comment type="subcellular location">
    <subcellularLocation>
        <location evidence="1">Cell membrane</location>
        <topology evidence="1">Multi-pass membrane protein</topology>
    </subcellularLocation>
</comment>
<dbReference type="GO" id="GO:0016763">
    <property type="term" value="F:pentosyltransferase activity"/>
    <property type="evidence" value="ECO:0007669"/>
    <property type="project" value="TreeGrafter"/>
</dbReference>
<evidence type="ECO:0000256" key="2">
    <source>
        <dbReference type="ARBA" id="ARBA00022475"/>
    </source>
</evidence>
<evidence type="ECO:0000256" key="1">
    <source>
        <dbReference type="ARBA" id="ARBA00004651"/>
    </source>
</evidence>
<feature type="transmembrane region" description="Helical" evidence="8">
    <location>
        <begin position="132"/>
        <end position="150"/>
    </location>
</feature>
<feature type="transmembrane region" description="Helical" evidence="8">
    <location>
        <begin position="330"/>
        <end position="348"/>
    </location>
</feature>
<evidence type="ECO:0000259" key="9">
    <source>
        <dbReference type="Pfam" id="PF13231"/>
    </source>
</evidence>
<evidence type="ECO:0000256" key="8">
    <source>
        <dbReference type="SAM" id="Phobius"/>
    </source>
</evidence>
<comment type="caution">
    <text evidence="10">The sequence shown here is derived from an EMBL/GenBank/DDBJ whole genome shotgun (WGS) entry which is preliminary data.</text>
</comment>
<keyword evidence="6 8" id="KW-1133">Transmembrane helix</keyword>
<evidence type="ECO:0000256" key="4">
    <source>
        <dbReference type="ARBA" id="ARBA00022679"/>
    </source>
</evidence>
<reference evidence="10 11" key="1">
    <citation type="submission" date="2019-11" db="EMBL/GenBank/DDBJ databases">
        <title>Genome sequences of 17 halophilic strains isolated from different environments.</title>
        <authorList>
            <person name="Furrow R.E."/>
        </authorList>
    </citation>
    <scope>NUCLEOTIDE SEQUENCE [LARGE SCALE GENOMIC DNA]</scope>
    <source>
        <strain evidence="10 11">22502_06_Cabo</strain>
    </source>
</reference>
<protein>
    <submittedName>
        <fullName evidence="10">Phospholipid carrier-dependent glycosyltransferase</fullName>
    </submittedName>
</protein>
<dbReference type="EMBL" id="WMFC01000003">
    <property type="protein sequence ID" value="MYL66708.1"/>
    <property type="molecule type" value="Genomic_DNA"/>
</dbReference>
<feature type="domain" description="Glycosyltransferase RgtA/B/C/D-like" evidence="9">
    <location>
        <begin position="62"/>
        <end position="191"/>
    </location>
</feature>
<gene>
    <name evidence="10" type="ORF">GLW30_03060</name>
</gene>
<evidence type="ECO:0000256" key="5">
    <source>
        <dbReference type="ARBA" id="ARBA00022692"/>
    </source>
</evidence>
<accession>A0A6B1IHX0</accession>
<feature type="transmembrane region" description="Helical" evidence="8">
    <location>
        <begin position="82"/>
        <end position="103"/>
    </location>
</feature>
<dbReference type="Pfam" id="PF13231">
    <property type="entry name" value="PMT_2"/>
    <property type="match status" value="1"/>
</dbReference>
<dbReference type="RefSeq" id="WP_159357988.1">
    <property type="nucleotide sequence ID" value="NZ_WMFC01000003.1"/>
</dbReference>
<feature type="transmembrane region" description="Helical" evidence="8">
    <location>
        <begin position="204"/>
        <end position="224"/>
    </location>
</feature>
<feature type="transmembrane region" description="Helical" evidence="8">
    <location>
        <begin position="360"/>
        <end position="382"/>
    </location>
</feature>
<keyword evidence="2" id="KW-1003">Cell membrane</keyword>
<organism evidence="10 11">
    <name type="scientific">Halorubrum distributum</name>
    <dbReference type="NCBI Taxonomy" id="29283"/>
    <lineage>
        <taxon>Archaea</taxon>
        <taxon>Methanobacteriati</taxon>
        <taxon>Methanobacteriota</taxon>
        <taxon>Stenosarchaea group</taxon>
        <taxon>Halobacteria</taxon>
        <taxon>Halobacteriales</taxon>
        <taxon>Haloferacaceae</taxon>
        <taxon>Halorubrum</taxon>
        <taxon>Halorubrum distributum group</taxon>
    </lineage>
</organism>
<feature type="transmembrane region" description="Helical" evidence="8">
    <location>
        <begin position="162"/>
        <end position="184"/>
    </location>
</feature>